<accession>A0AAV4TIC0</accession>
<sequence>MECVALSPSSSHFITDGKFTRFADWRFIHKARLNLVPLNGAQQWKTGNDRRCRRCPAADETLPHVLNHCKRASRAWQLRHNSLVTRIKNAVSPKCTILGENQDISGSGLRPDLFLQHKNDYYLVDVTVPFDNRCAAFDTAFQRKVNKYAPVVNELKSQGINATVIPFIVGSLGSWYPPNDVFMRKFCAKSYINLFRKLCVSDTIKWSRDIYIEHLTGHRQFSEEETTLTSQPVDQADE</sequence>
<protein>
    <submittedName>
        <fullName evidence="1">Retrovirus-related Pol polyprotein from type-1 retrotransposable element R2</fullName>
    </submittedName>
</protein>
<evidence type="ECO:0000313" key="1">
    <source>
        <dbReference type="EMBL" id="GIY44821.1"/>
    </source>
</evidence>
<name>A0AAV4TIC0_9ARAC</name>
<dbReference type="Proteomes" id="UP001054837">
    <property type="component" value="Unassembled WGS sequence"/>
</dbReference>
<proteinExistence type="predicted"/>
<reference evidence="1 2" key="1">
    <citation type="submission" date="2021-06" db="EMBL/GenBank/DDBJ databases">
        <title>Caerostris darwini draft genome.</title>
        <authorList>
            <person name="Kono N."/>
            <person name="Arakawa K."/>
        </authorList>
    </citation>
    <scope>NUCLEOTIDE SEQUENCE [LARGE SCALE GENOMIC DNA]</scope>
</reference>
<keyword evidence="2" id="KW-1185">Reference proteome</keyword>
<evidence type="ECO:0000313" key="2">
    <source>
        <dbReference type="Proteomes" id="UP001054837"/>
    </source>
</evidence>
<dbReference type="EMBL" id="BPLQ01009575">
    <property type="protein sequence ID" value="GIY44821.1"/>
    <property type="molecule type" value="Genomic_DNA"/>
</dbReference>
<comment type="caution">
    <text evidence="1">The sequence shown here is derived from an EMBL/GenBank/DDBJ whole genome shotgun (WGS) entry which is preliminary data.</text>
</comment>
<gene>
    <name evidence="1" type="primary">PO21_44</name>
    <name evidence="1" type="ORF">CDAR_403741</name>
</gene>
<organism evidence="1 2">
    <name type="scientific">Caerostris darwini</name>
    <dbReference type="NCBI Taxonomy" id="1538125"/>
    <lineage>
        <taxon>Eukaryota</taxon>
        <taxon>Metazoa</taxon>
        <taxon>Ecdysozoa</taxon>
        <taxon>Arthropoda</taxon>
        <taxon>Chelicerata</taxon>
        <taxon>Arachnida</taxon>
        <taxon>Araneae</taxon>
        <taxon>Araneomorphae</taxon>
        <taxon>Entelegynae</taxon>
        <taxon>Araneoidea</taxon>
        <taxon>Araneidae</taxon>
        <taxon>Caerostris</taxon>
    </lineage>
</organism>
<dbReference type="AlphaFoldDB" id="A0AAV4TIC0"/>